<keyword evidence="2" id="KW-1185">Reference proteome</keyword>
<organism evidence="1 2">
    <name type="scientific">Candidatus Thiomargarita nelsonii</name>
    <dbReference type="NCBI Taxonomy" id="1003181"/>
    <lineage>
        <taxon>Bacteria</taxon>
        <taxon>Pseudomonadati</taxon>
        <taxon>Pseudomonadota</taxon>
        <taxon>Gammaproteobacteria</taxon>
        <taxon>Thiotrichales</taxon>
        <taxon>Thiotrichaceae</taxon>
        <taxon>Thiomargarita</taxon>
    </lineage>
</organism>
<gene>
    <name evidence="1" type="ORF">PN36_24730</name>
</gene>
<comment type="caution">
    <text evidence="1">The sequence shown here is derived from an EMBL/GenBank/DDBJ whole genome shotgun (WGS) entry which is preliminary data.</text>
</comment>
<dbReference type="Proteomes" id="UP000030428">
    <property type="component" value="Unassembled WGS sequence"/>
</dbReference>
<dbReference type="EMBL" id="JSZA02000131">
    <property type="protein sequence ID" value="KHD09344.1"/>
    <property type="molecule type" value="Genomic_DNA"/>
</dbReference>
<name>A0A0A6P313_9GAMM</name>
<evidence type="ECO:0000313" key="1">
    <source>
        <dbReference type="EMBL" id="KHD09344.1"/>
    </source>
</evidence>
<dbReference type="AlphaFoldDB" id="A0A0A6P313"/>
<reference evidence="1 2" key="1">
    <citation type="journal article" date="2016" name="Front. Microbiol.">
        <title>Single-Cell (Meta-)Genomics of a Dimorphic Candidatus Thiomargarita nelsonii Reveals Genomic Plasticity.</title>
        <authorList>
            <person name="Flood B.E."/>
            <person name="Fliss P."/>
            <person name="Jones D.S."/>
            <person name="Dick G.J."/>
            <person name="Jain S."/>
            <person name="Kaster A.K."/>
            <person name="Winkel M."/>
            <person name="Mussmann M."/>
            <person name="Bailey J."/>
        </authorList>
    </citation>
    <scope>NUCLEOTIDE SEQUENCE [LARGE SCALE GENOMIC DNA]</scope>
    <source>
        <strain evidence="1">Hydrate Ridge</strain>
    </source>
</reference>
<evidence type="ECO:0000313" key="2">
    <source>
        <dbReference type="Proteomes" id="UP000030428"/>
    </source>
</evidence>
<sequence length="78" mass="9162">MIRAFKNQWNTWAKQFPCDEYQGKSLAELCQLKDCPNLTVTLPKKAKVNDTVHYVDLLEGYETEKVIYRFAPPDKPQR</sequence>
<proteinExistence type="predicted"/>
<accession>A0A0A6P313</accession>
<protein>
    <submittedName>
        <fullName evidence="1">Uncharacterized protein</fullName>
    </submittedName>
</protein>